<organism evidence="3 4">
    <name type="scientific">Ravibacter arvi</name>
    <dbReference type="NCBI Taxonomy" id="2051041"/>
    <lineage>
        <taxon>Bacteria</taxon>
        <taxon>Pseudomonadati</taxon>
        <taxon>Bacteroidota</taxon>
        <taxon>Cytophagia</taxon>
        <taxon>Cytophagales</taxon>
        <taxon>Spirosomataceae</taxon>
        <taxon>Ravibacter</taxon>
    </lineage>
</organism>
<name>A0ABP8M127_9BACT</name>
<proteinExistence type="predicted"/>
<sequence>MKIQAALVLLGGLGLWACGPSGNNGNTESPTMAGNNKKAPATTAMPDPMRPGSIAEDASAINAGKL</sequence>
<comment type="caution">
    <text evidence="3">The sequence shown here is derived from an EMBL/GenBank/DDBJ whole genome shotgun (WGS) entry which is preliminary data.</text>
</comment>
<dbReference type="Proteomes" id="UP001501508">
    <property type="component" value="Unassembled WGS sequence"/>
</dbReference>
<protein>
    <submittedName>
        <fullName evidence="3">Uncharacterized protein</fullName>
    </submittedName>
</protein>
<feature type="chain" id="PRO_5045550438" evidence="2">
    <location>
        <begin position="18"/>
        <end position="66"/>
    </location>
</feature>
<evidence type="ECO:0000256" key="2">
    <source>
        <dbReference type="SAM" id="SignalP"/>
    </source>
</evidence>
<feature type="signal peptide" evidence="2">
    <location>
        <begin position="1"/>
        <end position="17"/>
    </location>
</feature>
<keyword evidence="4" id="KW-1185">Reference proteome</keyword>
<feature type="region of interest" description="Disordered" evidence="1">
    <location>
        <begin position="19"/>
        <end position="66"/>
    </location>
</feature>
<feature type="compositionally biased region" description="Polar residues" evidence="1">
    <location>
        <begin position="21"/>
        <end position="34"/>
    </location>
</feature>
<reference evidence="4" key="1">
    <citation type="journal article" date="2019" name="Int. J. Syst. Evol. Microbiol.">
        <title>The Global Catalogue of Microorganisms (GCM) 10K type strain sequencing project: providing services to taxonomists for standard genome sequencing and annotation.</title>
        <authorList>
            <consortium name="The Broad Institute Genomics Platform"/>
            <consortium name="The Broad Institute Genome Sequencing Center for Infectious Disease"/>
            <person name="Wu L."/>
            <person name="Ma J."/>
        </authorList>
    </citation>
    <scope>NUCLEOTIDE SEQUENCE [LARGE SCALE GENOMIC DNA]</scope>
    <source>
        <strain evidence="4">JCM 31920</strain>
    </source>
</reference>
<keyword evidence="2" id="KW-0732">Signal</keyword>
<dbReference type="EMBL" id="BAABEY010000025">
    <property type="protein sequence ID" value="GAA4440962.1"/>
    <property type="molecule type" value="Genomic_DNA"/>
</dbReference>
<evidence type="ECO:0000313" key="3">
    <source>
        <dbReference type="EMBL" id="GAA4440962.1"/>
    </source>
</evidence>
<evidence type="ECO:0000256" key="1">
    <source>
        <dbReference type="SAM" id="MobiDB-lite"/>
    </source>
</evidence>
<accession>A0ABP8M127</accession>
<gene>
    <name evidence="3" type="ORF">GCM10023091_25380</name>
</gene>
<dbReference type="RefSeq" id="WP_345029681.1">
    <property type="nucleotide sequence ID" value="NZ_BAABEY010000025.1"/>
</dbReference>
<evidence type="ECO:0000313" key="4">
    <source>
        <dbReference type="Proteomes" id="UP001501508"/>
    </source>
</evidence>